<gene>
    <name evidence="2" type="ORF">SY89_02050</name>
</gene>
<dbReference type="Gene3D" id="3.90.1200.10">
    <property type="match status" value="1"/>
</dbReference>
<dbReference type="Proteomes" id="UP000050535">
    <property type="component" value="Unassembled WGS sequence"/>
</dbReference>
<dbReference type="Pfam" id="PF01636">
    <property type="entry name" value="APH"/>
    <property type="match status" value="1"/>
</dbReference>
<dbReference type="InterPro" id="IPR002575">
    <property type="entry name" value="Aminoglycoside_PTrfase"/>
</dbReference>
<sequence>MLEPGSWTDVLIEQIEQKRRIAPGERFPDCFERVIDAVAANRELLDGAPAALLHGDPAHPNGFLADGRVGLLDWEIAHVGDPARELHRARRQLLESQYFDVADELETVLFDAYREAAGSLPDGFEQRREIYEAVGYLGRAGFFSKWAPDDDRPAEEIADAVAAELERRLSVIR</sequence>
<organism evidence="2 3">
    <name type="scientific">Halolamina pelagica</name>
    <dbReference type="NCBI Taxonomy" id="699431"/>
    <lineage>
        <taxon>Archaea</taxon>
        <taxon>Methanobacteriati</taxon>
        <taxon>Methanobacteriota</taxon>
        <taxon>Stenosarchaea group</taxon>
        <taxon>Halobacteria</taxon>
        <taxon>Halobacteriales</taxon>
        <taxon>Haloferacaceae</taxon>
    </lineage>
</organism>
<evidence type="ECO:0000259" key="1">
    <source>
        <dbReference type="Pfam" id="PF01636"/>
    </source>
</evidence>
<proteinExistence type="predicted"/>
<name>A0A0N8I048_9EURY</name>
<protein>
    <submittedName>
        <fullName evidence="2">Phosphotransferase enzyme family protein</fullName>
    </submittedName>
</protein>
<dbReference type="EMBL" id="LGUC01000001">
    <property type="protein sequence ID" value="KPN31307.1"/>
    <property type="molecule type" value="Genomic_DNA"/>
</dbReference>
<accession>A0A0N8I048</accession>
<comment type="caution">
    <text evidence="2">The sequence shown here is derived from an EMBL/GenBank/DDBJ whole genome shotgun (WGS) entry which is preliminary data.</text>
</comment>
<dbReference type="GO" id="GO:0016740">
    <property type="term" value="F:transferase activity"/>
    <property type="evidence" value="ECO:0007669"/>
    <property type="project" value="UniProtKB-KW"/>
</dbReference>
<evidence type="ECO:0000313" key="3">
    <source>
        <dbReference type="Proteomes" id="UP000050535"/>
    </source>
</evidence>
<dbReference type="InterPro" id="IPR011009">
    <property type="entry name" value="Kinase-like_dom_sf"/>
</dbReference>
<keyword evidence="3" id="KW-1185">Reference proteome</keyword>
<dbReference type="STRING" id="699431.SY89_02050"/>
<dbReference type="AlphaFoldDB" id="A0A0N8I048"/>
<reference evidence="3" key="1">
    <citation type="submission" date="2013-11" db="EMBL/GenBank/DDBJ databases">
        <authorList>
            <person name="Hoang H.T."/>
            <person name="Killian M.L."/>
            <person name="Madson D.M."/>
            <person name="Arruda P.H.E."/>
            <person name="Sun D."/>
            <person name="Schwartz K.J."/>
            <person name="Yoon K."/>
        </authorList>
    </citation>
    <scope>NUCLEOTIDE SEQUENCE [LARGE SCALE GENOMIC DNA]</scope>
    <source>
        <strain evidence="3">CDK2</strain>
    </source>
</reference>
<evidence type="ECO:0000313" key="2">
    <source>
        <dbReference type="EMBL" id="KPN31307.1"/>
    </source>
</evidence>
<feature type="domain" description="Aminoglycoside phosphotransferase" evidence="1">
    <location>
        <begin position="12"/>
        <end position="90"/>
    </location>
</feature>
<keyword evidence="2" id="KW-0808">Transferase</keyword>
<dbReference type="SUPFAM" id="SSF56112">
    <property type="entry name" value="Protein kinase-like (PK-like)"/>
    <property type="match status" value="1"/>
</dbReference>